<dbReference type="AlphaFoldDB" id="A0AAE0F1D9"/>
<keyword evidence="2" id="KW-1133">Transmembrane helix</keyword>
<evidence type="ECO:0000256" key="2">
    <source>
        <dbReference type="SAM" id="Phobius"/>
    </source>
</evidence>
<evidence type="ECO:0000256" key="1">
    <source>
        <dbReference type="SAM" id="MobiDB-lite"/>
    </source>
</evidence>
<feature type="transmembrane region" description="Helical" evidence="2">
    <location>
        <begin position="33"/>
        <end position="54"/>
    </location>
</feature>
<dbReference type="SUPFAM" id="SSF48452">
    <property type="entry name" value="TPR-like"/>
    <property type="match status" value="1"/>
</dbReference>
<feature type="compositionally biased region" description="Low complexity" evidence="1">
    <location>
        <begin position="164"/>
        <end position="174"/>
    </location>
</feature>
<reference evidence="3 4" key="1">
    <citation type="journal article" date="2015" name="Genome Biol. Evol.">
        <title>Comparative Genomics of a Bacterivorous Green Alga Reveals Evolutionary Causalities and Consequences of Phago-Mixotrophic Mode of Nutrition.</title>
        <authorList>
            <person name="Burns J.A."/>
            <person name="Paasch A."/>
            <person name="Narechania A."/>
            <person name="Kim E."/>
        </authorList>
    </citation>
    <scope>NUCLEOTIDE SEQUENCE [LARGE SCALE GENOMIC DNA]</scope>
    <source>
        <strain evidence="3 4">PLY_AMNH</strain>
    </source>
</reference>
<dbReference type="EMBL" id="LGRX02028653">
    <property type="protein sequence ID" value="KAK3247807.1"/>
    <property type="molecule type" value="Genomic_DNA"/>
</dbReference>
<proteinExistence type="predicted"/>
<accession>A0AAE0F1D9</accession>
<evidence type="ECO:0000313" key="4">
    <source>
        <dbReference type="Proteomes" id="UP001190700"/>
    </source>
</evidence>
<sequence length="477" mass="52919">MFADALMKTSTTLLFGLFYLVVWWWALKFKEGAWIFSLVEWLTRAFVIGALWILERKLPFFPVYALSGNVKQPSEYHQSCVYVSTDVSTAATDPRSRALHDPTGLVAQDRTFPSFEISQRRPSEPSHSIAPGAVFGGATTPLSSVRGEGRSPYQKLIRQPPTPSSSIDSSPPNSIDKLAVRGRVSVQRVHIDICQATTCSRAGSAAVFLEIEDMVRTGRDHNPLLPDIQVGWTPCLANCGHAPNVTVTLQPRRGASTAEEEHRHHDSQILFRRVESVAACHKVIRHARGMLCEKITSRCDTSRGSGGETEGPGLCAQLRFKGLTALTLERPREAVPLLKRALDFLRMPGAHGMDVGLGFEQGRLRMLLAEAFFEAKEWDQGLAMVRMAGRQLPDTFARPMELEGRLLERMGHYGEALAAYEEALQRDSLLSHGETVQRSTQTKGGQNVLAVLVPSLPRARRRRMEKRMVALQELGIS</sequence>
<protein>
    <submittedName>
        <fullName evidence="3">Uncharacterized protein</fullName>
    </submittedName>
</protein>
<feature type="region of interest" description="Disordered" evidence="1">
    <location>
        <begin position="117"/>
        <end position="175"/>
    </location>
</feature>
<keyword evidence="2" id="KW-0812">Transmembrane</keyword>
<comment type="caution">
    <text evidence="3">The sequence shown here is derived from an EMBL/GenBank/DDBJ whole genome shotgun (WGS) entry which is preliminary data.</text>
</comment>
<keyword evidence="4" id="KW-1185">Reference proteome</keyword>
<dbReference type="Proteomes" id="UP001190700">
    <property type="component" value="Unassembled WGS sequence"/>
</dbReference>
<dbReference type="Gene3D" id="1.25.40.10">
    <property type="entry name" value="Tetratricopeptide repeat domain"/>
    <property type="match status" value="1"/>
</dbReference>
<dbReference type="InterPro" id="IPR036249">
    <property type="entry name" value="Thioredoxin-like_sf"/>
</dbReference>
<dbReference type="SUPFAM" id="SSF52833">
    <property type="entry name" value="Thioredoxin-like"/>
    <property type="match status" value="1"/>
</dbReference>
<gene>
    <name evidence="3" type="ORF">CYMTET_42707</name>
</gene>
<dbReference type="CDD" id="cd02980">
    <property type="entry name" value="TRX_Fd_family"/>
    <property type="match status" value="1"/>
</dbReference>
<feature type="transmembrane region" description="Helical" evidence="2">
    <location>
        <begin position="12"/>
        <end position="27"/>
    </location>
</feature>
<dbReference type="Gene3D" id="3.40.30.10">
    <property type="entry name" value="Glutaredoxin"/>
    <property type="match status" value="1"/>
</dbReference>
<dbReference type="InterPro" id="IPR011990">
    <property type="entry name" value="TPR-like_helical_dom_sf"/>
</dbReference>
<keyword evidence="2" id="KW-0472">Membrane</keyword>
<organism evidence="3 4">
    <name type="scientific">Cymbomonas tetramitiformis</name>
    <dbReference type="NCBI Taxonomy" id="36881"/>
    <lineage>
        <taxon>Eukaryota</taxon>
        <taxon>Viridiplantae</taxon>
        <taxon>Chlorophyta</taxon>
        <taxon>Pyramimonadophyceae</taxon>
        <taxon>Pyramimonadales</taxon>
        <taxon>Pyramimonadaceae</taxon>
        <taxon>Cymbomonas</taxon>
    </lineage>
</organism>
<name>A0AAE0F1D9_9CHLO</name>
<evidence type="ECO:0000313" key="3">
    <source>
        <dbReference type="EMBL" id="KAK3247807.1"/>
    </source>
</evidence>